<dbReference type="GO" id="GO:0003723">
    <property type="term" value="F:RNA binding"/>
    <property type="evidence" value="ECO:0007669"/>
    <property type="project" value="UniProtKB-UniRule"/>
</dbReference>
<evidence type="ECO:0000259" key="4">
    <source>
        <dbReference type="SMART" id="SM00322"/>
    </source>
</evidence>
<comment type="caution">
    <text evidence="5">The sequence shown here is derived from an EMBL/GenBank/DDBJ whole genome shotgun (WGS) entry which is preliminary data.</text>
</comment>
<dbReference type="Pfam" id="PF00013">
    <property type="entry name" value="KH_1"/>
    <property type="match status" value="2"/>
</dbReference>
<sequence>MAMEGSESVRNGPSSEVRQTQSSPRKSTPPPGNEDKGTHLRFLLSNAEAGSIIGKDCHGLWNVDDILKAVDLILSKLLDEFYVENGGEIDPESKIRLVVPNSSCGGIIGKGGAIIKSLIEDSRADIKISPQDIYYPGLHDRLVTVTGTLGEQMRAIELVLLKLVKDQYYQQSANAPFPYPALMYNGMNYGPPNGVGVGVGGKYLNNRLPNKEDRSSSVTIGIADEHVGLVVGRGGRSIMEISQLSGARIKISDRGDFMSGTSNRKVTITGSQRSVRIAESMISRKVASVAER</sequence>
<evidence type="ECO:0000256" key="2">
    <source>
        <dbReference type="PROSITE-ProRule" id="PRU00117"/>
    </source>
</evidence>
<gene>
    <name evidence="5" type="ORF">Scaly_0565500</name>
</gene>
<dbReference type="Gene3D" id="3.30.1370.10">
    <property type="entry name" value="K Homology domain, type 1"/>
    <property type="match status" value="2"/>
</dbReference>
<keyword evidence="2" id="KW-0694">RNA-binding</keyword>
<evidence type="ECO:0000256" key="3">
    <source>
        <dbReference type="SAM" id="MobiDB-lite"/>
    </source>
</evidence>
<keyword evidence="1" id="KW-0677">Repeat</keyword>
<feature type="domain" description="K Homology" evidence="4">
    <location>
        <begin position="91"/>
        <end position="164"/>
    </location>
</feature>
<reference evidence="5" key="2">
    <citation type="journal article" date="2024" name="Plant">
        <title>Genomic evolution and insights into agronomic trait innovations of Sesamum species.</title>
        <authorList>
            <person name="Miao H."/>
            <person name="Wang L."/>
            <person name="Qu L."/>
            <person name="Liu H."/>
            <person name="Sun Y."/>
            <person name="Le M."/>
            <person name="Wang Q."/>
            <person name="Wei S."/>
            <person name="Zheng Y."/>
            <person name="Lin W."/>
            <person name="Duan Y."/>
            <person name="Cao H."/>
            <person name="Xiong S."/>
            <person name="Wang X."/>
            <person name="Wei L."/>
            <person name="Li C."/>
            <person name="Ma Q."/>
            <person name="Ju M."/>
            <person name="Zhao R."/>
            <person name="Li G."/>
            <person name="Mu C."/>
            <person name="Tian Q."/>
            <person name="Mei H."/>
            <person name="Zhang T."/>
            <person name="Gao T."/>
            <person name="Zhang H."/>
        </authorList>
    </citation>
    <scope>NUCLEOTIDE SEQUENCE</scope>
    <source>
        <strain evidence="5">KEN8</strain>
    </source>
</reference>
<accession>A0AAW2RRM0</accession>
<dbReference type="AlphaFoldDB" id="A0AAW2RRM0"/>
<reference evidence="5" key="1">
    <citation type="submission" date="2020-06" db="EMBL/GenBank/DDBJ databases">
        <authorList>
            <person name="Li T."/>
            <person name="Hu X."/>
            <person name="Zhang T."/>
            <person name="Song X."/>
            <person name="Zhang H."/>
            <person name="Dai N."/>
            <person name="Sheng W."/>
            <person name="Hou X."/>
            <person name="Wei L."/>
        </authorList>
    </citation>
    <scope>NUCLEOTIDE SEQUENCE</scope>
    <source>
        <strain evidence="5">KEN8</strain>
        <tissue evidence="5">Leaf</tissue>
    </source>
</reference>
<feature type="region of interest" description="Disordered" evidence="3">
    <location>
        <begin position="1"/>
        <end position="38"/>
    </location>
</feature>
<feature type="compositionally biased region" description="Polar residues" evidence="3">
    <location>
        <begin position="8"/>
        <end position="26"/>
    </location>
</feature>
<dbReference type="PANTHER" id="PTHR10288">
    <property type="entry name" value="KH DOMAIN CONTAINING RNA BINDING PROTEIN"/>
    <property type="match status" value="1"/>
</dbReference>
<feature type="domain" description="K Homology" evidence="4">
    <location>
        <begin position="214"/>
        <end position="287"/>
    </location>
</feature>
<dbReference type="InterPro" id="IPR004087">
    <property type="entry name" value="KH_dom"/>
</dbReference>
<dbReference type="SMART" id="SM00322">
    <property type="entry name" value="KH"/>
    <property type="match status" value="2"/>
</dbReference>
<name>A0AAW2RRM0_9LAMI</name>
<evidence type="ECO:0000313" key="5">
    <source>
        <dbReference type="EMBL" id="KAL0382782.1"/>
    </source>
</evidence>
<protein>
    <submittedName>
        <fullName evidence="5">Protein BTR1</fullName>
    </submittedName>
</protein>
<dbReference type="PROSITE" id="PS50084">
    <property type="entry name" value="KH_TYPE_1"/>
    <property type="match status" value="2"/>
</dbReference>
<dbReference type="EMBL" id="JACGWM010000003">
    <property type="protein sequence ID" value="KAL0382782.1"/>
    <property type="molecule type" value="Genomic_DNA"/>
</dbReference>
<organism evidence="5">
    <name type="scientific">Sesamum calycinum</name>
    <dbReference type="NCBI Taxonomy" id="2727403"/>
    <lineage>
        <taxon>Eukaryota</taxon>
        <taxon>Viridiplantae</taxon>
        <taxon>Streptophyta</taxon>
        <taxon>Embryophyta</taxon>
        <taxon>Tracheophyta</taxon>
        <taxon>Spermatophyta</taxon>
        <taxon>Magnoliopsida</taxon>
        <taxon>eudicotyledons</taxon>
        <taxon>Gunneridae</taxon>
        <taxon>Pentapetalae</taxon>
        <taxon>asterids</taxon>
        <taxon>lamiids</taxon>
        <taxon>Lamiales</taxon>
        <taxon>Pedaliaceae</taxon>
        <taxon>Sesamum</taxon>
    </lineage>
</organism>
<dbReference type="InterPro" id="IPR004088">
    <property type="entry name" value="KH_dom_type_1"/>
</dbReference>
<dbReference type="SUPFAM" id="SSF54791">
    <property type="entry name" value="Eukaryotic type KH-domain (KH-domain type I)"/>
    <property type="match status" value="2"/>
</dbReference>
<dbReference type="InterPro" id="IPR036612">
    <property type="entry name" value="KH_dom_type_1_sf"/>
</dbReference>
<evidence type="ECO:0000256" key="1">
    <source>
        <dbReference type="ARBA" id="ARBA00022737"/>
    </source>
</evidence>
<proteinExistence type="predicted"/>